<dbReference type="CDD" id="cd05379">
    <property type="entry name" value="CAP_bacterial"/>
    <property type="match status" value="1"/>
</dbReference>
<gene>
    <name evidence="3" type="ORF">BECKMB1821H_GA0114242_10229</name>
    <name evidence="2" type="ORF">BECKMB1821I_GA0114274_10229</name>
</gene>
<dbReference type="Gene3D" id="3.40.33.10">
    <property type="entry name" value="CAP"/>
    <property type="match status" value="1"/>
</dbReference>
<dbReference type="InterPro" id="IPR035940">
    <property type="entry name" value="CAP_sf"/>
</dbReference>
<accession>A0A451BAX1</accession>
<dbReference type="SUPFAM" id="SSF55797">
    <property type="entry name" value="PR-1-like"/>
    <property type="match status" value="1"/>
</dbReference>
<sequence>MKNMNNPVSSSTSPARSSMMPLALFLLVLVAGFYLIRPQALIFWHYVLGMGDDQATFAEGADPFGSPDKNTGARTAALPPMKPPPIPTVLFQGWAPAPQRPKAITELEEEIHALTVHERTQRGKTALDTDPGLVETAAWHSHDMFARNYHGHVSPEGIGPGERIGKLHRRLFGVWAENVAFRQEPLSDRKGLAARFIQSWMNSMGHRRNILNDGMTHLGVGCFGKKDQGAGATGAYYCTQVFAKAYGWSEQPIPAEMLIGTEIAIRLRPEAGKPLATRISQVSLKNDKTLASADLTAKAGVAVGRLRVRGPTGAYRLSIRVPDPNDASRYFVVSGPYIVIK</sequence>
<proteinExistence type="predicted"/>
<feature type="domain" description="SCP" evidence="1">
    <location>
        <begin position="118"/>
        <end position="242"/>
    </location>
</feature>
<dbReference type="Pfam" id="PF00188">
    <property type="entry name" value="CAP"/>
    <property type="match status" value="1"/>
</dbReference>
<name>A0A451BAX1_9GAMM</name>
<dbReference type="EMBL" id="CAADFQ010000022">
    <property type="protein sequence ID" value="VFK31318.1"/>
    <property type="molecule type" value="Genomic_DNA"/>
</dbReference>
<dbReference type="InterPro" id="IPR014044">
    <property type="entry name" value="CAP_dom"/>
</dbReference>
<evidence type="ECO:0000313" key="3">
    <source>
        <dbReference type="EMBL" id="VFK75433.1"/>
    </source>
</evidence>
<dbReference type="PANTHER" id="PTHR31157">
    <property type="entry name" value="SCP DOMAIN-CONTAINING PROTEIN"/>
    <property type="match status" value="1"/>
</dbReference>
<evidence type="ECO:0000259" key="1">
    <source>
        <dbReference type="Pfam" id="PF00188"/>
    </source>
</evidence>
<evidence type="ECO:0000313" key="2">
    <source>
        <dbReference type="EMBL" id="VFK31318.1"/>
    </source>
</evidence>
<protein>
    <submittedName>
        <fullName evidence="3">Uncharacterized conserved protein YkwD, contains CAP (CSP/antigen 5/PR1) domain</fullName>
    </submittedName>
</protein>
<dbReference type="AlphaFoldDB" id="A0A451BAX1"/>
<reference evidence="3" key="1">
    <citation type="submission" date="2019-02" db="EMBL/GenBank/DDBJ databases">
        <authorList>
            <person name="Gruber-Vodicka R. H."/>
            <person name="Seah K. B. B."/>
        </authorList>
    </citation>
    <scope>NUCLEOTIDE SEQUENCE</scope>
    <source>
        <strain evidence="3">BECK_BZ198</strain>
        <strain evidence="2">BECK_BZ199</strain>
    </source>
</reference>
<dbReference type="EMBL" id="CAADGH010000022">
    <property type="protein sequence ID" value="VFK75433.1"/>
    <property type="molecule type" value="Genomic_DNA"/>
</dbReference>
<organism evidence="3">
    <name type="scientific">Candidatus Kentrum sp. MB</name>
    <dbReference type="NCBI Taxonomy" id="2138164"/>
    <lineage>
        <taxon>Bacteria</taxon>
        <taxon>Pseudomonadati</taxon>
        <taxon>Pseudomonadota</taxon>
        <taxon>Gammaproteobacteria</taxon>
        <taxon>Candidatus Kentrum</taxon>
    </lineage>
</organism>
<dbReference type="PANTHER" id="PTHR31157:SF1">
    <property type="entry name" value="SCP DOMAIN-CONTAINING PROTEIN"/>
    <property type="match status" value="1"/>
</dbReference>